<feature type="non-terminal residue" evidence="1">
    <location>
        <position position="1"/>
    </location>
</feature>
<keyword evidence="2" id="KW-1185">Reference proteome</keyword>
<accession>A0A428RDU3</accession>
<dbReference type="EMBL" id="NIZV01001315">
    <property type="protein sequence ID" value="RSL75699.1"/>
    <property type="molecule type" value="Genomic_DNA"/>
</dbReference>
<dbReference type="Proteomes" id="UP000288429">
    <property type="component" value="Unassembled WGS sequence"/>
</dbReference>
<evidence type="ECO:0000313" key="1">
    <source>
        <dbReference type="EMBL" id="RSL75699.1"/>
    </source>
</evidence>
<proteinExistence type="predicted"/>
<feature type="non-terminal residue" evidence="1">
    <location>
        <position position="315"/>
    </location>
</feature>
<reference evidence="1 2" key="1">
    <citation type="submission" date="2017-06" db="EMBL/GenBank/DDBJ databases">
        <title>Cmopartive genomic analysis of Ambrosia Fusariam Clade fungi.</title>
        <authorList>
            <person name="Stajich J.E."/>
            <person name="Carrillo J."/>
            <person name="Kijimoto T."/>
            <person name="Eskalen A."/>
            <person name="O'Donnell K."/>
            <person name="Kasson M."/>
        </authorList>
    </citation>
    <scope>NUCLEOTIDE SEQUENCE [LARGE SCALE GENOMIC DNA]</scope>
    <source>
        <strain evidence="1 2">NRRL 20438</strain>
    </source>
</reference>
<protein>
    <submittedName>
        <fullName evidence="1">Uncharacterized protein</fullName>
    </submittedName>
</protein>
<name>A0A428RDU3_9HYPO</name>
<evidence type="ECO:0000313" key="2">
    <source>
        <dbReference type="Proteomes" id="UP000288429"/>
    </source>
</evidence>
<sequence length="315" mass="35627">EDGWAFGAPQTDEDVVALFCRLTLASQYPPESRKRMTCPDLIKELAKTLDQNRQLDIMVLLDACEVAVKQGGVRLEEARNLMRLTLDKTDTALDGMRWGVQKFIRMMDELHLHGVVGLRTYELAVRRRSFPPACFSHPYAEYPGAANALSKVAKFTKRHMEILQGECQNIYQPRRSFDSTCLRVPNIVYVLFAGRFSRDAIEGGHRLHGQDALGERFTFRVDTFCIFISLDTAFREAQNMAGREVVSLAPLLQHPGLLDFFPKLLDCLKAKRSLVASVAESRGWRVVNMNHWKPQVIRLEPNTTLPGSQGHLNAA</sequence>
<organism evidence="1 2">
    <name type="scientific">Fusarium ambrosium</name>
    <dbReference type="NCBI Taxonomy" id="131363"/>
    <lineage>
        <taxon>Eukaryota</taxon>
        <taxon>Fungi</taxon>
        <taxon>Dikarya</taxon>
        <taxon>Ascomycota</taxon>
        <taxon>Pezizomycotina</taxon>
        <taxon>Sordariomycetes</taxon>
        <taxon>Hypocreomycetidae</taxon>
        <taxon>Hypocreales</taxon>
        <taxon>Nectriaceae</taxon>
        <taxon>Fusarium</taxon>
        <taxon>Fusarium solani species complex</taxon>
    </lineage>
</organism>
<dbReference type="AlphaFoldDB" id="A0A428RDU3"/>
<gene>
    <name evidence="1" type="ORF">CDV31_017409</name>
</gene>
<comment type="caution">
    <text evidence="1">The sequence shown here is derived from an EMBL/GenBank/DDBJ whole genome shotgun (WGS) entry which is preliminary data.</text>
</comment>